<reference evidence="3" key="2">
    <citation type="submission" date="2023-06" db="EMBL/GenBank/DDBJ databases">
        <authorList>
            <consortium name="Lawrence Berkeley National Laboratory"/>
            <person name="Mondo S.J."/>
            <person name="Hensen N."/>
            <person name="Bonometti L."/>
            <person name="Westerberg I."/>
            <person name="Brannstrom I.O."/>
            <person name="Guillou S."/>
            <person name="Cros-Aarteil S."/>
            <person name="Calhoun S."/>
            <person name="Haridas S."/>
            <person name="Kuo A."/>
            <person name="Pangilinan J."/>
            <person name="Riley R."/>
            <person name="Labutti K."/>
            <person name="Andreopoulos B."/>
            <person name="Lipzen A."/>
            <person name="Chen C."/>
            <person name="Yanf M."/>
            <person name="Daum C."/>
            <person name="Ng V."/>
            <person name="Clum A."/>
            <person name="Steindorff A."/>
            <person name="Ohm R."/>
            <person name="Martin F."/>
            <person name="Silar P."/>
            <person name="Natvig D."/>
            <person name="Lalanne C."/>
            <person name="Gautier V."/>
            <person name="Ament-Velasquez S.L."/>
            <person name="Kruys A."/>
            <person name="Hutchinson M.I."/>
            <person name="Powell A.J."/>
            <person name="Barry K."/>
            <person name="Miller A.N."/>
            <person name="Grigoriev I.V."/>
            <person name="Debuchy R."/>
            <person name="Gladieux P."/>
            <person name="Thoren M.H."/>
            <person name="Johannesson H."/>
        </authorList>
    </citation>
    <scope>NUCLEOTIDE SEQUENCE</scope>
    <source>
        <strain evidence="3">CBS 333.67</strain>
    </source>
</reference>
<dbReference type="GO" id="GO:0003723">
    <property type="term" value="F:RNA binding"/>
    <property type="evidence" value="ECO:0007669"/>
    <property type="project" value="TreeGrafter"/>
</dbReference>
<dbReference type="PROSITE" id="PS50174">
    <property type="entry name" value="G_PATCH"/>
    <property type="match status" value="1"/>
</dbReference>
<gene>
    <name evidence="3" type="ORF">B0T15DRAFT_271994</name>
</gene>
<dbReference type="RefSeq" id="XP_062719137.1">
    <property type="nucleotide sequence ID" value="XM_062863474.1"/>
</dbReference>
<keyword evidence="4" id="KW-1185">Reference proteome</keyword>
<feature type="region of interest" description="Disordered" evidence="1">
    <location>
        <begin position="304"/>
        <end position="328"/>
    </location>
</feature>
<evidence type="ECO:0000256" key="1">
    <source>
        <dbReference type="SAM" id="MobiDB-lite"/>
    </source>
</evidence>
<name>A0AAJ0GNS4_9PEZI</name>
<accession>A0AAJ0GNS4</accession>
<dbReference type="AlphaFoldDB" id="A0AAJ0GNS4"/>
<feature type="region of interest" description="Disordered" evidence="1">
    <location>
        <begin position="238"/>
        <end position="290"/>
    </location>
</feature>
<feature type="domain" description="G-patch" evidence="2">
    <location>
        <begin position="152"/>
        <end position="220"/>
    </location>
</feature>
<evidence type="ECO:0000313" key="4">
    <source>
        <dbReference type="Proteomes" id="UP001273166"/>
    </source>
</evidence>
<dbReference type="PANTHER" id="PTHR13384:SF19">
    <property type="entry name" value="G PATCH DOMAIN-CONTAINING PROTEIN 1"/>
    <property type="match status" value="1"/>
</dbReference>
<dbReference type="GeneID" id="87882303"/>
<evidence type="ECO:0000313" key="3">
    <source>
        <dbReference type="EMBL" id="KAK3303357.1"/>
    </source>
</evidence>
<dbReference type="Proteomes" id="UP001273166">
    <property type="component" value="Unassembled WGS sequence"/>
</dbReference>
<dbReference type="InterPro" id="IPR011666">
    <property type="entry name" value="DUF1604"/>
</dbReference>
<feature type="region of interest" description="Disordered" evidence="1">
    <location>
        <begin position="667"/>
        <end position="686"/>
    </location>
</feature>
<evidence type="ECO:0000259" key="2">
    <source>
        <dbReference type="PROSITE" id="PS50174"/>
    </source>
</evidence>
<organism evidence="3 4">
    <name type="scientific">Chaetomium strumarium</name>
    <dbReference type="NCBI Taxonomy" id="1170767"/>
    <lineage>
        <taxon>Eukaryota</taxon>
        <taxon>Fungi</taxon>
        <taxon>Dikarya</taxon>
        <taxon>Ascomycota</taxon>
        <taxon>Pezizomycotina</taxon>
        <taxon>Sordariomycetes</taxon>
        <taxon>Sordariomycetidae</taxon>
        <taxon>Sordariales</taxon>
        <taxon>Chaetomiaceae</taxon>
        <taxon>Chaetomium</taxon>
    </lineage>
</organism>
<dbReference type="GO" id="GO:0005634">
    <property type="term" value="C:nucleus"/>
    <property type="evidence" value="ECO:0007669"/>
    <property type="project" value="TreeGrafter"/>
</dbReference>
<dbReference type="Pfam" id="PF26093">
    <property type="entry name" value="HTH_TGH"/>
    <property type="match status" value="1"/>
</dbReference>
<feature type="region of interest" description="Disordered" evidence="1">
    <location>
        <begin position="556"/>
        <end position="588"/>
    </location>
</feature>
<dbReference type="Pfam" id="PF07713">
    <property type="entry name" value="DUF1604"/>
    <property type="match status" value="1"/>
</dbReference>
<dbReference type="GO" id="GO:0006397">
    <property type="term" value="P:mRNA processing"/>
    <property type="evidence" value="ECO:0007669"/>
    <property type="project" value="InterPro"/>
</dbReference>
<reference evidence="3" key="1">
    <citation type="journal article" date="2023" name="Mol. Phylogenet. Evol.">
        <title>Genome-scale phylogeny and comparative genomics of the fungal order Sordariales.</title>
        <authorList>
            <person name="Hensen N."/>
            <person name="Bonometti L."/>
            <person name="Westerberg I."/>
            <person name="Brannstrom I.O."/>
            <person name="Guillou S."/>
            <person name="Cros-Aarteil S."/>
            <person name="Calhoun S."/>
            <person name="Haridas S."/>
            <person name="Kuo A."/>
            <person name="Mondo S."/>
            <person name="Pangilinan J."/>
            <person name="Riley R."/>
            <person name="LaButti K."/>
            <person name="Andreopoulos B."/>
            <person name="Lipzen A."/>
            <person name="Chen C."/>
            <person name="Yan M."/>
            <person name="Daum C."/>
            <person name="Ng V."/>
            <person name="Clum A."/>
            <person name="Steindorff A."/>
            <person name="Ohm R.A."/>
            <person name="Martin F."/>
            <person name="Silar P."/>
            <person name="Natvig D.O."/>
            <person name="Lalanne C."/>
            <person name="Gautier V."/>
            <person name="Ament-Velasquez S.L."/>
            <person name="Kruys A."/>
            <person name="Hutchinson M.I."/>
            <person name="Powell A.J."/>
            <person name="Barry K."/>
            <person name="Miller A.N."/>
            <person name="Grigoriev I.V."/>
            <person name="Debuchy R."/>
            <person name="Gladieux P."/>
            <person name="Hiltunen Thoren M."/>
            <person name="Johannesson H."/>
        </authorList>
    </citation>
    <scope>NUCLEOTIDE SEQUENCE</scope>
    <source>
        <strain evidence="3">CBS 333.67</strain>
    </source>
</reference>
<feature type="compositionally biased region" description="Polar residues" evidence="1">
    <location>
        <begin position="312"/>
        <end position="328"/>
    </location>
</feature>
<proteinExistence type="predicted"/>
<feature type="compositionally biased region" description="Polar residues" evidence="1">
    <location>
        <begin position="556"/>
        <end position="568"/>
    </location>
</feature>
<protein>
    <recommendedName>
        <fullName evidence="2">G-patch domain-containing protein</fullName>
    </recommendedName>
</protein>
<feature type="region of interest" description="Disordered" evidence="1">
    <location>
        <begin position="81"/>
        <end position="107"/>
    </location>
</feature>
<dbReference type="PANTHER" id="PTHR13384">
    <property type="entry name" value="G PATCH DOMAIN-CONTAINING PROTEIN 1"/>
    <property type="match status" value="1"/>
</dbReference>
<feature type="compositionally biased region" description="Basic and acidic residues" evidence="1">
    <location>
        <begin position="570"/>
        <end position="588"/>
    </location>
</feature>
<dbReference type="EMBL" id="JAUDZG010000006">
    <property type="protein sequence ID" value="KAK3303357.1"/>
    <property type="molecule type" value="Genomic_DNA"/>
</dbReference>
<comment type="caution">
    <text evidence="3">The sequence shown here is derived from an EMBL/GenBank/DDBJ whole genome shotgun (WGS) entry which is preliminary data.</text>
</comment>
<dbReference type="Pfam" id="PF01585">
    <property type="entry name" value="G-patch"/>
    <property type="match status" value="1"/>
</dbReference>
<dbReference type="InterPro" id="IPR000467">
    <property type="entry name" value="G_patch_dom"/>
</dbReference>
<sequence length="723" mass="79139">MSYKRSRATYEADLTAQQSPFVLYGTPLPPLDPEVRDDGSYVPLWKQEVRDERGRKRLHGAFTGGWSAGYFNTVGSKEGWTPSTFVSSRTKRHKDDPGATQQRPEDFMDEEDLADAEEHKRIQTQAAFSGLGTTADDATRASALMGLFRVEGETMGTKLLKKMGWKEGQGIGPKIRRQARLDLRTDNNDAGETYLFAPENVTMISFVRKTDHKGLGYAGETNLAPIGLSTQTIGADDSEEDDYGQGMGKLGRPKFTLGAGRKKERDKSRGGIGVGILNDTGSDDEDPYEIGPRISYNRVIGGDKKKKKTTTPVNPTLRTKPTFTSSKKPQLAKISLGVRRCHDGRLPPEGFIFGKEADALTSEINAEGKYPPPKVPPGWVPAKQAKPQEGSTCYVSTADAAKASTLDPKARAAILGEKQLPGKSVFDFMSAEARERLAAVTGRPDLPPARGEVPAGHALSESDRLQELLSRVPKLDKESAVAALSRGASGNAPYADDEAKRSRYLSFLEYQAGFKETPGIQPTKMNSEEWLREMHEFYNCARIFKPMTGFMASRFTTSRTKPSPQSGDGESGKDLLSKPQPKPEDPAEEAAKLGMFGPMTRSIADFYPTRLLCKRFNVKPPAHVQPDDYPPASGPGKEKYDFGSKPNTYQGYGFSHQEPVAQEYGFVPASSHGTPREREDISQPAAVAEEVVVDSTRNEALEGKRAGEDVFRAIFGDSDDDEG</sequence>